<organism evidence="6 7">
    <name type="scientific">Streptococcus ruminantium</name>
    <dbReference type="NCBI Taxonomy" id="1917441"/>
    <lineage>
        <taxon>Bacteria</taxon>
        <taxon>Bacillati</taxon>
        <taxon>Bacillota</taxon>
        <taxon>Bacilli</taxon>
        <taxon>Lactobacillales</taxon>
        <taxon>Streptococcaceae</taxon>
        <taxon>Streptococcus</taxon>
    </lineage>
</organism>
<reference evidence="6 7" key="1">
    <citation type="journal article" date="2018" name="Genome Biol. Evol.">
        <title>Complete Genome Sequence of Streptococcus ruminantium sp. nov. GUT-187T (=DSM 104980T =JCM 31869T), the Type Strain of S. ruminantium, and Comparison with Genome Sequences of Streptococcus suis Strains.</title>
        <authorList>
            <person name="Tohya M."/>
            <person name="Sekizaki T."/>
            <person name="Miyoshi-Akiyama T."/>
        </authorList>
    </citation>
    <scope>NUCLEOTIDE SEQUENCE [LARGE SCALE GENOMIC DNA]</scope>
    <source>
        <strain evidence="6 7">GUT187T</strain>
    </source>
</reference>
<dbReference type="PANTHER" id="PTHR42953">
    <property type="entry name" value="HIGH-AFFINITY ZINC UPTAKE SYSTEM PROTEIN ZNUA-RELATED"/>
    <property type="match status" value="1"/>
</dbReference>
<feature type="signal peptide" evidence="5">
    <location>
        <begin position="1"/>
        <end position="19"/>
    </location>
</feature>
<dbReference type="PANTHER" id="PTHR42953:SF3">
    <property type="entry name" value="HIGH-AFFINITY ZINC UPTAKE SYSTEM PROTEIN ZNUA"/>
    <property type="match status" value="1"/>
</dbReference>
<protein>
    <submittedName>
        <fullName evidence="6">Adhesion protein</fullName>
    </submittedName>
</protein>
<sequence length="306" mass="33451">MLKKIIKPFLLTLLGLVLASCSVQKGANQTQTGLKIVTSFYPIYSLVKEVSGDKNDVRMIGSRSGIHSYEPSAADIKAIHDADVFIYHSRILESWAGRLGSNLQGSSVKVLEASTNLPLAKVPGLEDMEAGQGIDEATLYDPHTWLDPILAGQEALEIGDLLAKSDPTNAEYYKKNAEKLKEAAQKLADKYSPIFAKAKSKTFVTQHTAFSYTAQRFGLKQLGIAGVSEEEPSPRKLAEIKEFVDTYKVKTIFTEKGSSDKLAKALASSTGVSLKILDPLEADPENNLSYLENLEKVLETLAQELK</sequence>
<dbReference type="Proteomes" id="UP000269331">
    <property type="component" value="Chromosome"/>
</dbReference>
<gene>
    <name evidence="6" type="ORF">SR187_1645</name>
</gene>
<keyword evidence="2 4" id="KW-0813">Transport</keyword>
<evidence type="ECO:0000256" key="3">
    <source>
        <dbReference type="ARBA" id="ARBA00022729"/>
    </source>
</evidence>
<dbReference type="PRINTS" id="PR00691">
    <property type="entry name" value="ADHESINB"/>
</dbReference>
<dbReference type="RefSeq" id="WP_120171318.1">
    <property type="nucleotide sequence ID" value="NZ_AP018400.1"/>
</dbReference>
<evidence type="ECO:0000256" key="5">
    <source>
        <dbReference type="SAM" id="SignalP"/>
    </source>
</evidence>
<dbReference type="AlphaFoldDB" id="A0A2Z5TKM9"/>
<dbReference type="PRINTS" id="PR00690">
    <property type="entry name" value="ADHESNFAMILY"/>
</dbReference>
<dbReference type="InterPro" id="IPR006128">
    <property type="entry name" value="Lipoprotein_PsaA-like"/>
</dbReference>
<dbReference type="Gene3D" id="3.40.50.1980">
    <property type="entry name" value="Nitrogenase molybdenum iron protein domain"/>
    <property type="match status" value="2"/>
</dbReference>
<dbReference type="Pfam" id="PF01297">
    <property type="entry name" value="ZnuA"/>
    <property type="match status" value="1"/>
</dbReference>
<proteinExistence type="inferred from homology"/>
<comment type="similarity">
    <text evidence="1 4">Belongs to the bacterial solute-binding protein 9 family.</text>
</comment>
<evidence type="ECO:0000313" key="7">
    <source>
        <dbReference type="Proteomes" id="UP000269331"/>
    </source>
</evidence>
<dbReference type="InterPro" id="IPR006127">
    <property type="entry name" value="ZnuA-like"/>
</dbReference>
<dbReference type="GeneID" id="52228905"/>
<evidence type="ECO:0000313" key="6">
    <source>
        <dbReference type="EMBL" id="BBA91960.1"/>
    </source>
</evidence>
<feature type="chain" id="PRO_5038851391" evidence="5">
    <location>
        <begin position="20"/>
        <end position="306"/>
    </location>
</feature>
<dbReference type="InterPro" id="IPR050492">
    <property type="entry name" value="Bact_metal-bind_prot9"/>
</dbReference>
<dbReference type="KEGG" id="srq:SR187_1645"/>
<dbReference type="SUPFAM" id="SSF53807">
    <property type="entry name" value="Helical backbone' metal receptor"/>
    <property type="match status" value="1"/>
</dbReference>
<dbReference type="GO" id="GO:0007155">
    <property type="term" value="P:cell adhesion"/>
    <property type="evidence" value="ECO:0007669"/>
    <property type="project" value="InterPro"/>
</dbReference>
<dbReference type="PROSITE" id="PS51257">
    <property type="entry name" value="PROKAR_LIPOPROTEIN"/>
    <property type="match status" value="1"/>
</dbReference>
<evidence type="ECO:0000256" key="1">
    <source>
        <dbReference type="ARBA" id="ARBA00011028"/>
    </source>
</evidence>
<keyword evidence="3 5" id="KW-0732">Signal</keyword>
<name>A0A2Z5TKM9_9STRE</name>
<dbReference type="EMBL" id="AP018400">
    <property type="protein sequence ID" value="BBA91960.1"/>
    <property type="molecule type" value="Genomic_DNA"/>
</dbReference>
<dbReference type="InterPro" id="IPR006129">
    <property type="entry name" value="AdhesinB"/>
</dbReference>
<accession>A0A2Z5TKM9</accession>
<dbReference type="GO" id="GO:0030001">
    <property type="term" value="P:metal ion transport"/>
    <property type="evidence" value="ECO:0007669"/>
    <property type="project" value="InterPro"/>
</dbReference>
<evidence type="ECO:0000256" key="4">
    <source>
        <dbReference type="RuleBase" id="RU003512"/>
    </source>
</evidence>
<evidence type="ECO:0000256" key="2">
    <source>
        <dbReference type="ARBA" id="ARBA00022448"/>
    </source>
</evidence>
<dbReference type="GO" id="GO:0046872">
    <property type="term" value="F:metal ion binding"/>
    <property type="evidence" value="ECO:0007669"/>
    <property type="project" value="InterPro"/>
</dbReference>
<dbReference type="OrthoDB" id="9810636at2"/>